<evidence type="ECO:0000256" key="2">
    <source>
        <dbReference type="ARBA" id="ARBA00022833"/>
    </source>
</evidence>
<keyword evidence="1 4" id="KW-0479">Metal-binding</keyword>
<keyword evidence="8" id="KW-1185">Reference proteome</keyword>
<dbReference type="InterPro" id="IPR051618">
    <property type="entry name" value="Actin-binding_LIM"/>
</dbReference>
<organism evidence="7 8">
    <name type="scientific">Opisthorchis viverrini</name>
    <name type="common">Southeast Asian liver fluke</name>
    <dbReference type="NCBI Taxonomy" id="6198"/>
    <lineage>
        <taxon>Eukaryota</taxon>
        <taxon>Metazoa</taxon>
        <taxon>Spiralia</taxon>
        <taxon>Lophotrochozoa</taxon>
        <taxon>Platyhelminthes</taxon>
        <taxon>Trematoda</taxon>
        <taxon>Digenea</taxon>
        <taxon>Opisthorchiida</taxon>
        <taxon>Opisthorchiata</taxon>
        <taxon>Opisthorchiidae</taxon>
        <taxon>Opisthorchis</taxon>
    </lineage>
</organism>
<dbReference type="PROSITE" id="PS50023">
    <property type="entry name" value="LIM_DOMAIN_2"/>
    <property type="match status" value="1"/>
</dbReference>
<evidence type="ECO:0000256" key="4">
    <source>
        <dbReference type="PROSITE-ProRule" id="PRU00125"/>
    </source>
</evidence>
<keyword evidence="2 4" id="KW-0862">Zinc</keyword>
<feature type="region of interest" description="Disordered" evidence="5">
    <location>
        <begin position="265"/>
        <end position="307"/>
    </location>
</feature>
<evidence type="ECO:0000256" key="3">
    <source>
        <dbReference type="ARBA" id="ARBA00023038"/>
    </source>
</evidence>
<dbReference type="InterPro" id="IPR001781">
    <property type="entry name" value="Znf_LIM"/>
</dbReference>
<keyword evidence="3 4" id="KW-0440">LIM domain</keyword>
<dbReference type="GO" id="GO:0051017">
    <property type="term" value="P:actin filament bundle assembly"/>
    <property type="evidence" value="ECO:0007669"/>
    <property type="project" value="TreeGrafter"/>
</dbReference>
<evidence type="ECO:0000256" key="5">
    <source>
        <dbReference type="SAM" id="MobiDB-lite"/>
    </source>
</evidence>
<dbReference type="PANTHER" id="PTHR24213:SF17">
    <property type="entry name" value="DEMATIN"/>
    <property type="match status" value="1"/>
</dbReference>
<dbReference type="Proteomes" id="UP000243686">
    <property type="component" value="Unassembled WGS sequence"/>
</dbReference>
<feature type="domain" description="LIM zinc-binding" evidence="6">
    <location>
        <begin position="132"/>
        <end position="192"/>
    </location>
</feature>
<proteinExistence type="predicted"/>
<dbReference type="GO" id="GO:0015629">
    <property type="term" value="C:actin cytoskeleton"/>
    <property type="evidence" value="ECO:0007669"/>
    <property type="project" value="TreeGrafter"/>
</dbReference>
<dbReference type="EMBL" id="KV892047">
    <property type="protein sequence ID" value="OON21645.1"/>
    <property type="molecule type" value="Genomic_DNA"/>
</dbReference>
<dbReference type="Pfam" id="PF00412">
    <property type="entry name" value="LIM"/>
    <property type="match status" value="2"/>
</dbReference>
<dbReference type="SUPFAM" id="SSF57716">
    <property type="entry name" value="Glucocorticoid receptor-like (DNA-binding domain)"/>
    <property type="match status" value="1"/>
</dbReference>
<feature type="compositionally biased region" description="Polar residues" evidence="5">
    <location>
        <begin position="267"/>
        <end position="277"/>
    </location>
</feature>
<dbReference type="PROSITE" id="PS00478">
    <property type="entry name" value="LIM_DOMAIN_1"/>
    <property type="match status" value="1"/>
</dbReference>
<gene>
    <name evidence="7" type="ORF">X801_02455</name>
</gene>
<dbReference type="Gene3D" id="2.10.110.10">
    <property type="entry name" value="Cysteine Rich Protein"/>
    <property type="match status" value="2"/>
</dbReference>
<dbReference type="GO" id="GO:0005886">
    <property type="term" value="C:plasma membrane"/>
    <property type="evidence" value="ECO:0007669"/>
    <property type="project" value="TreeGrafter"/>
</dbReference>
<protein>
    <submittedName>
        <fullName evidence="7">LIM domain protein</fullName>
    </submittedName>
</protein>
<accession>A0A1S8X4I6</accession>
<evidence type="ECO:0000313" key="7">
    <source>
        <dbReference type="EMBL" id="OON21645.1"/>
    </source>
</evidence>
<feature type="compositionally biased region" description="Basic and acidic residues" evidence="5">
    <location>
        <begin position="283"/>
        <end position="298"/>
    </location>
</feature>
<dbReference type="GO" id="GO:0030032">
    <property type="term" value="P:lamellipodium assembly"/>
    <property type="evidence" value="ECO:0007669"/>
    <property type="project" value="TreeGrafter"/>
</dbReference>
<dbReference type="GO" id="GO:0046872">
    <property type="term" value="F:metal ion binding"/>
    <property type="evidence" value="ECO:0007669"/>
    <property type="project" value="UniProtKB-KW"/>
</dbReference>
<reference evidence="7 8" key="1">
    <citation type="submission" date="2015-03" db="EMBL/GenBank/DDBJ databases">
        <title>Draft genome of the nematode, Opisthorchis viverrini.</title>
        <authorList>
            <person name="Mitreva M."/>
        </authorList>
    </citation>
    <scope>NUCLEOTIDE SEQUENCE [LARGE SCALE GENOMIC DNA]</scope>
    <source>
        <strain evidence="7">Khon Kaen</strain>
    </source>
</reference>
<name>A0A1S8X4I6_OPIVI</name>
<feature type="non-terminal residue" evidence="7">
    <location>
        <position position="415"/>
    </location>
</feature>
<dbReference type="GO" id="GO:0051015">
    <property type="term" value="F:actin filament binding"/>
    <property type="evidence" value="ECO:0007669"/>
    <property type="project" value="TreeGrafter"/>
</dbReference>
<evidence type="ECO:0000256" key="1">
    <source>
        <dbReference type="ARBA" id="ARBA00022723"/>
    </source>
</evidence>
<sequence length="415" mass="45684">VDYDTENDRLKFVRVVSTSEFQCCICNERHRTPTRSPVKAPVLTPEVHESKTKTIPSVEARYFAKGVNGSVVVMFCVFRINTSTRGVLVALVSIHYRIYSSAECKSSLETGGFYMKDDEFYCQKDYHRYFVAKCKACAKDLIGELVTVLDFSFHRECFKCTSCSITFHPGDRVTVWQERFFCPRCVGQQGAPVPPITPTKHKTNGTPLSPLSVTDDEGCCVSAADASLAEFPSPQDSGLSPCVTGNHLGDSKNVGEFRLPSSEAKCITSTGNPQKSKSILRKSGTDKLRVHESSRDHGGLSTDSGLGERVFGSKTPEAQVNGFYSQEPTNGVNYTATPPVLSSTTLSLNNSRQGRRSCVHYTQYPHSSSNFAISTSFRTKAKVTKSWERVAKKVVGLYSYNAVFGTLKEELVGEG</sequence>
<dbReference type="AlphaFoldDB" id="A0A1S8X4I6"/>
<dbReference type="PANTHER" id="PTHR24213">
    <property type="entry name" value="ACTIN-BINDING LIM PROTEIN"/>
    <property type="match status" value="1"/>
</dbReference>
<dbReference type="SMART" id="SM00132">
    <property type="entry name" value="LIM"/>
    <property type="match status" value="1"/>
</dbReference>
<evidence type="ECO:0000313" key="8">
    <source>
        <dbReference type="Proteomes" id="UP000243686"/>
    </source>
</evidence>
<evidence type="ECO:0000259" key="6">
    <source>
        <dbReference type="PROSITE" id="PS50023"/>
    </source>
</evidence>
<feature type="non-terminal residue" evidence="7">
    <location>
        <position position="1"/>
    </location>
</feature>